<evidence type="ECO:0000256" key="8">
    <source>
        <dbReference type="ARBA" id="ARBA00023136"/>
    </source>
</evidence>
<feature type="region of interest" description="Disordered" evidence="9">
    <location>
        <begin position="983"/>
        <end position="1032"/>
    </location>
</feature>
<keyword evidence="16" id="KW-1185">Reference proteome</keyword>
<keyword evidence="6" id="KW-0067">ATP-binding</keyword>
<sequence>MDGIAYLRSDNWSFASDQVSFAIQMQDEDDDPSARRANTFEFYNTILTFAVTGAVLIYLLQSAVRGLGRKIELRHGSHGISHDAVDSAAAETVEGDDIMAASVHPILSEPVMEDKYNGEIRWSRNLLLLWVIISLVLALATFVELQRRKAPFFTILSLEADSLLWFSVLAFLLTPLRTQGRWPHILQLNVLLTASLITHGVRVVTPPPLSWDEQHDVPIQLPAVFEGKVLWLQATATIITLLAWITNGLTPSGPLRVVPSPNPGTVPTVRVLKDQSSGASMIGFLFFSYCFPVIKASYMKAQLGVDDVPHVPDSFRASELNTQTQLAFARFAASDKKNGVETNRTKTWRAFRLIQVLVWTNRTLVAAIIVSTALAAASSYIPWVLLWLVISAIERSEKNKESTAIAVRQNIVYAVIFAVGQIASSWVLNHAWGMSATLLKSRFRSQLSVLLLNKSLRRKDTTTVKDKGTDGEGADSNESGGKGKEGDEESGDDSPAQFATKSKIISIQTVDIQRVEELSLHIFSLIGCPTELVVGGILAYRILGISVVIGLATSLLTAPIVYLITSRIEKVQEKLMAARDSRSSAMNESFQAIRMIKFSSWERRVTERIMKARRAELKQQRSQYLLDACSEFLFFLSPMLVIVTAFTCYTVVFHQKLTPSTAFTSLSVLQELRWAITQLPDTLSSAIQSWTSLKRIASYLDCPEVDVPESVDLTSAHALAADGEIQLQNATIGWPVVVLSQSSQAGSVAPAFRLRDVSVQFTPRQLNLICGKLGSGKSLMLQGLLGEADLLAGSLKCPRSIPNAVEQSGDPRIYARGEWISPSLTAYVPQSAFLTNASLRDNILFGLPMIRKRYEAVLEACALLPDLAMFEDADMVEIGEGGIGLSGGQKARVSLARAVYSRAQTLLLDDILSAVDAHTASHIHKQLLQGPLLKDRTVLLVSHQIQLLAPSAAKVVLLDNGVVKYQGQASDFLHSKHYRGLLGDDKEEKDAHDKRGDGTSESAGKDKEAGAAAANGKAAAKDVAPRTTAPRKLVEDEGRNVGAIGLQTWKRYLQMAGRYRVIFLVIAIIIPSIWTLVSSWWLRAFSADAKNDKDTSHSIVYWMGIYTALVMMECVLHFVKWLAAYTASLHVSQVIFEAALNAVFRAPMRFHDTVPRGRLLIRFMNDQEEVDSSLASNFVVFMDESLTVVFAIVAVCVGGAPYFLVVVAIMAPLYYWTAKVFAGAARDLRRLQQTAKSPVVQTFADVVNGVAVVRAFGASATTLSSFFVQLDNSLRYAFFDQQCSRWLSVLYAVATAVLYFCATALIMISGADSAVAAFALSFLLQIGPQLFYAVSSYSENESKGVAIERLVEYADLEPEAALIVEPRPPASWPHSGQVTFENLRLRYAPDLPEVLKGVSFDISAGQKVGIVGPTGCGKSTTVTSLFRLVDNFSGGRVLIDGIDISKIGLEDLRSRLMIVPQDPVILSGSLRDSIDIFQEHTDEDIIAALKKVHLIGSPDPNSSLLSQVVAPESNEQGDQNVNMFEDLSYNIAEGGTSLSNGQRQLLCMARALLGRAKVVIFDEASSSVDVDADDLITATLQEEFSDCTVITIAHRLRTIMHSDRVVVMDKGTVSEFASPVQLLEQPESHFYKLCAASGKAEFEKLREMAAFSSISSSSKTLSTSPK</sequence>
<dbReference type="SUPFAM" id="SSF52540">
    <property type="entry name" value="P-loop containing nucleoside triphosphate hydrolases"/>
    <property type="match status" value="2"/>
</dbReference>
<gene>
    <name evidence="14" type="ORF">A4X03_0g3743</name>
    <name evidence="13" type="ORF">JKIAZH3_G7498</name>
</gene>
<feature type="transmembrane region" description="Helical" evidence="10">
    <location>
        <begin position="632"/>
        <end position="652"/>
    </location>
</feature>
<keyword evidence="7 10" id="KW-1133">Transmembrane helix</keyword>
<dbReference type="CDD" id="cd03244">
    <property type="entry name" value="ABCC_MRP_domain2"/>
    <property type="match status" value="1"/>
</dbReference>
<dbReference type="InterPro" id="IPR017871">
    <property type="entry name" value="ABC_transporter-like_CS"/>
</dbReference>
<reference evidence="14" key="2">
    <citation type="journal article" date="2019" name="IMA Fungus">
        <title>Genome sequencing and comparison of five Tilletia species to identify candidate genes for the detection of regulated species infecting wheat.</title>
        <authorList>
            <person name="Nguyen H.D.T."/>
            <person name="Sultana T."/>
            <person name="Kesanakurti P."/>
            <person name="Hambleton S."/>
        </authorList>
    </citation>
    <scope>NUCLEOTIDE SEQUENCE</scope>
    <source>
        <strain evidence="14">DAOMC 238032</strain>
    </source>
</reference>
<dbReference type="FunFam" id="1.20.1560.10:FF:000013">
    <property type="entry name" value="ABC transporter C family member 2"/>
    <property type="match status" value="1"/>
</dbReference>
<accession>A0A177V8L5</accession>
<dbReference type="CDD" id="cd18596">
    <property type="entry name" value="ABC_6TM_VMR1_D1_like"/>
    <property type="match status" value="1"/>
</dbReference>
<dbReference type="GO" id="GO:0140359">
    <property type="term" value="F:ABC-type transporter activity"/>
    <property type="evidence" value="ECO:0007669"/>
    <property type="project" value="InterPro"/>
</dbReference>
<name>A0A177V8L5_9BASI</name>
<dbReference type="InterPro" id="IPR011527">
    <property type="entry name" value="ABC1_TM_dom"/>
</dbReference>
<comment type="subcellular location">
    <subcellularLocation>
        <location evidence="1">Membrane</location>
        <topology evidence="1">Multi-pass membrane protein</topology>
    </subcellularLocation>
</comment>
<dbReference type="Gene3D" id="1.20.1560.10">
    <property type="entry name" value="ABC transporter type 1, transmembrane domain"/>
    <property type="match status" value="2"/>
</dbReference>
<dbReference type="PROSITE" id="PS50929">
    <property type="entry name" value="ABC_TM1F"/>
    <property type="match status" value="2"/>
</dbReference>
<evidence type="ECO:0000256" key="9">
    <source>
        <dbReference type="SAM" id="MobiDB-lite"/>
    </source>
</evidence>
<dbReference type="PROSITE" id="PS00211">
    <property type="entry name" value="ABC_TRANSPORTER_1"/>
    <property type="match status" value="1"/>
</dbReference>
<dbReference type="Gene3D" id="3.40.50.300">
    <property type="entry name" value="P-loop containing nucleotide triphosphate hydrolases"/>
    <property type="match status" value="2"/>
</dbReference>
<reference evidence="13" key="3">
    <citation type="submission" date="2020-10" db="EMBL/GenBank/DDBJ databases">
        <authorList>
            <person name="Sedaghatjoo S."/>
        </authorList>
    </citation>
    <scope>NUCLEOTIDE SEQUENCE</scope>
    <source>
        <strain evidence="13">AZH3</strain>
    </source>
</reference>
<feature type="transmembrane region" description="Helical" evidence="10">
    <location>
        <begin position="547"/>
        <end position="565"/>
    </location>
</feature>
<feature type="transmembrane region" description="Helical" evidence="10">
    <location>
        <begin position="1186"/>
        <end position="1211"/>
    </location>
</feature>
<comment type="caution">
    <text evidence="14">The sequence shown here is derived from an EMBL/GenBank/DDBJ whole genome shotgun (WGS) entry which is preliminary data.</text>
</comment>
<keyword evidence="2" id="KW-0813">Transport</keyword>
<evidence type="ECO:0000256" key="2">
    <source>
        <dbReference type="ARBA" id="ARBA00022448"/>
    </source>
</evidence>
<protein>
    <submittedName>
        <fullName evidence="14">Uncharacterized protein</fullName>
    </submittedName>
</protein>
<dbReference type="Pfam" id="PF00005">
    <property type="entry name" value="ABC_tran"/>
    <property type="match status" value="2"/>
</dbReference>
<dbReference type="EMBL" id="CAJHJG010006198">
    <property type="protein sequence ID" value="CAD6955427.1"/>
    <property type="molecule type" value="Genomic_DNA"/>
</dbReference>
<evidence type="ECO:0000259" key="11">
    <source>
        <dbReference type="PROSITE" id="PS50893"/>
    </source>
</evidence>
<feature type="transmembrane region" description="Helical" evidence="10">
    <location>
        <begin position="279"/>
        <end position="298"/>
    </location>
</feature>
<feature type="transmembrane region" description="Helical" evidence="10">
    <location>
        <begin position="1289"/>
        <end position="1308"/>
    </location>
</feature>
<dbReference type="GO" id="GO:0016887">
    <property type="term" value="F:ATP hydrolysis activity"/>
    <property type="evidence" value="ECO:0007669"/>
    <property type="project" value="InterPro"/>
</dbReference>
<dbReference type="PANTHER" id="PTHR24223">
    <property type="entry name" value="ATP-BINDING CASSETTE SUB-FAMILY C"/>
    <property type="match status" value="1"/>
</dbReference>
<feature type="compositionally biased region" description="Basic and acidic residues" evidence="9">
    <location>
        <begin position="983"/>
        <end position="1009"/>
    </location>
</feature>
<feature type="domain" description="ABC transmembrane type-1" evidence="12">
    <location>
        <begin position="365"/>
        <end position="688"/>
    </location>
</feature>
<feature type="transmembrane region" description="Helical" evidence="10">
    <location>
        <begin position="411"/>
        <end position="432"/>
    </location>
</feature>
<evidence type="ECO:0000256" key="5">
    <source>
        <dbReference type="ARBA" id="ARBA00022741"/>
    </source>
</evidence>
<organism evidence="14 15">
    <name type="scientific">Tilletia caries</name>
    <name type="common">wheat bunt fungus</name>
    <dbReference type="NCBI Taxonomy" id="13290"/>
    <lineage>
        <taxon>Eukaryota</taxon>
        <taxon>Fungi</taxon>
        <taxon>Dikarya</taxon>
        <taxon>Basidiomycota</taxon>
        <taxon>Ustilaginomycotina</taxon>
        <taxon>Exobasidiomycetes</taxon>
        <taxon>Tilletiales</taxon>
        <taxon>Tilletiaceae</taxon>
        <taxon>Tilletia</taxon>
    </lineage>
</organism>
<dbReference type="Proteomes" id="UP000836402">
    <property type="component" value="Unassembled WGS sequence"/>
</dbReference>
<evidence type="ECO:0000256" key="4">
    <source>
        <dbReference type="ARBA" id="ARBA00022737"/>
    </source>
</evidence>
<feature type="transmembrane region" description="Helical" evidence="10">
    <location>
        <begin position="364"/>
        <end position="390"/>
    </location>
</feature>
<dbReference type="InterPro" id="IPR003593">
    <property type="entry name" value="AAA+_ATPase"/>
</dbReference>
<dbReference type="InterPro" id="IPR036640">
    <property type="entry name" value="ABC1_TM_sf"/>
</dbReference>
<dbReference type="CDD" id="cd18604">
    <property type="entry name" value="ABC_6TM_VMR1_D2_like"/>
    <property type="match status" value="1"/>
</dbReference>
<dbReference type="InterPro" id="IPR003439">
    <property type="entry name" value="ABC_transporter-like_ATP-bd"/>
</dbReference>
<dbReference type="EMBL" id="LWDD02000454">
    <property type="protein sequence ID" value="KAE8260621.1"/>
    <property type="molecule type" value="Genomic_DNA"/>
</dbReference>
<reference evidence="14" key="1">
    <citation type="submission" date="2016-04" db="EMBL/GenBank/DDBJ databases">
        <authorList>
            <person name="Nguyen H.D."/>
            <person name="Kesanakurti P."/>
            <person name="Cullis J."/>
            <person name="Levesque C.A."/>
            <person name="Hambleton S."/>
        </authorList>
    </citation>
    <scope>NUCLEOTIDE SEQUENCE</scope>
    <source>
        <strain evidence="14">DAOMC 238032</strain>
    </source>
</reference>
<evidence type="ECO:0000313" key="16">
    <source>
        <dbReference type="Proteomes" id="UP000836402"/>
    </source>
</evidence>
<dbReference type="SUPFAM" id="SSF90123">
    <property type="entry name" value="ABC transporter transmembrane region"/>
    <property type="match status" value="2"/>
</dbReference>
<evidence type="ECO:0000256" key="3">
    <source>
        <dbReference type="ARBA" id="ARBA00022692"/>
    </source>
</evidence>
<evidence type="ECO:0000256" key="7">
    <source>
        <dbReference type="ARBA" id="ARBA00022989"/>
    </source>
</evidence>
<evidence type="ECO:0000313" key="13">
    <source>
        <dbReference type="EMBL" id="CAD6955427.1"/>
    </source>
</evidence>
<dbReference type="Proteomes" id="UP000077671">
    <property type="component" value="Unassembled WGS sequence"/>
</dbReference>
<dbReference type="InterPro" id="IPR027417">
    <property type="entry name" value="P-loop_NTPase"/>
</dbReference>
<evidence type="ECO:0000313" key="15">
    <source>
        <dbReference type="Proteomes" id="UP000077671"/>
    </source>
</evidence>
<evidence type="ECO:0000256" key="10">
    <source>
        <dbReference type="SAM" id="Phobius"/>
    </source>
</evidence>
<evidence type="ECO:0000256" key="6">
    <source>
        <dbReference type="ARBA" id="ARBA00022840"/>
    </source>
</evidence>
<feature type="domain" description="ABC transporter" evidence="11">
    <location>
        <begin position="725"/>
        <end position="985"/>
    </location>
</feature>
<feature type="domain" description="ABC transporter" evidence="11">
    <location>
        <begin position="1378"/>
        <end position="1635"/>
    </location>
</feature>
<dbReference type="GO" id="GO:0000329">
    <property type="term" value="C:fungal-type vacuole membrane"/>
    <property type="evidence" value="ECO:0007669"/>
    <property type="project" value="TreeGrafter"/>
</dbReference>
<feature type="transmembrane region" description="Helical" evidence="10">
    <location>
        <begin position="1061"/>
        <end position="1081"/>
    </location>
</feature>
<keyword evidence="3 10" id="KW-0812">Transmembrane</keyword>
<dbReference type="PANTHER" id="PTHR24223:SF353">
    <property type="entry name" value="ABC TRANSPORTER ATP-BINDING PROTEIN_PERMEASE VMR1-RELATED"/>
    <property type="match status" value="1"/>
</dbReference>
<feature type="transmembrane region" description="Helical" evidence="10">
    <location>
        <begin position="126"/>
        <end position="145"/>
    </location>
</feature>
<feature type="transmembrane region" description="Helical" evidence="10">
    <location>
        <begin position="1101"/>
        <end position="1123"/>
    </location>
</feature>
<keyword evidence="8 10" id="KW-0472">Membrane</keyword>
<keyword evidence="5" id="KW-0547">Nucleotide-binding</keyword>
<feature type="transmembrane region" description="Helical" evidence="10">
    <location>
        <begin position="151"/>
        <end position="173"/>
    </location>
</feature>
<evidence type="ECO:0000256" key="1">
    <source>
        <dbReference type="ARBA" id="ARBA00004141"/>
    </source>
</evidence>
<dbReference type="GO" id="GO:0005524">
    <property type="term" value="F:ATP binding"/>
    <property type="evidence" value="ECO:0007669"/>
    <property type="project" value="UniProtKB-KW"/>
</dbReference>
<feature type="region of interest" description="Disordered" evidence="9">
    <location>
        <begin position="462"/>
        <end position="496"/>
    </location>
</feature>
<feature type="domain" description="ABC transmembrane type-1" evidence="12">
    <location>
        <begin position="1061"/>
        <end position="1339"/>
    </location>
</feature>
<keyword evidence="4" id="KW-0677">Repeat</keyword>
<proteinExistence type="predicted"/>
<dbReference type="InterPro" id="IPR050173">
    <property type="entry name" value="ABC_transporter_C-like"/>
</dbReference>
<dbReference type="SMART" id="SM00382">
    <property type="entry name" value="AAA"/>
    <property type="match status" value="2"/>
</dbReference>
<dbReference type="CDD" id="cd03250">
    <property type="entry name" value="ABCC_MRP_domain1"/>
    <property type="match status" value="1"/>
</dbReference>
<dbReference type="PROSITE" id="PS50893">
    <property type="entry name" value="ABC_TRANSPORTER_2"/>
    <property type="match status" value="2"/>
</dbReference>
<dbReference type="Pfam" id="PF00664">
    <property type="entry name" value="ABC_membrane"/>
    <property type="match status" value="2"/>
</dbReference>
<feature type="transmembrane region" description="Helical" evidence="10">
    <location>
        <begin position="42"/>
        <end position="60"/>
    </location>
</feature>
<dbReference type="FunFam" id="3.40.50.300:FF:001354">
    <property type="entry name" value="ATP-binding cassette (ABC) transporter, putative"/>
    <property type="match status" value="1"/>
</dbReference>
<evidence type="ECO:0000259" key="12">
    <source>
        <dbReference type="PROSITE" id="PS50929"/>
    </source>
</evidence>
<evidence type="ECO:0000313" key="14">
    <source>
        <dbReference type="EMBL" id="KAE8260621.1"/>
    </source>
</evidence>